<feature type="non-terminal residue" evidence="1">
    <location>
        <position position="379"/>
    </location>
</feature>
<name>A0A9K3D211_9EUKA</name>
<dbReference type="EMBL" id="BDIP01003368">
    <property type="protein sequence ID" value="GIQ87618.1"/>
    <property type="molecule type" value="Genomic_DNA"/>
</dbReference>
<comment type="caution">
    <text evidence="1">The sequence shown here is derived from an EMBL/GenBank/DDBJ whole genome shotgun (WGS) entry which is preliminary data.</text>
</comment>
<dbReference type="AlphaFoldDB" id="A0A9K3D211"/>
<reference evidence="1 2" key="1">
    <citation type="journal article" date="2018" name="PLoS ONE">
        <title>The draft genome of Kipferlia bialata reveals reductive genome evolution in fornicate parasites.</title>
        <authorList>
            <person name="Tanifuji G."/>
            <person name="Takabayashi S."/>
            <person name="Kume K."/>
            <person name="Takagi M."/>
            <person name="Nakayama T."/>
            <person name="Kamikawa R."/>
            <person name="Inagaki Y."/>
            <person name="Hashimoto T."/>
        </authorList>
    </citation>
    <scope>NUCLEOTIDE SEQUENCE [LARGE SCALE GENOMIC DNA]</scope>
    <source>
        <strain evidence="1">NY0173</strain>
    </source>
</reference>
<dbReference type="Proteomes" id="UP000265618">
    <property type="component" value="Unassembled WGS sequence"/>
</dbReference>
<organism evidence="1 2">
    <name type="scientific">Kipferlia bialata</name>
    <dbReference type="NCBI Taxonomy" id="797122"/>
    <lineage>
        <taxon>Eukaryota</taxon>
        <taxon>Metamonada</taxon>
        <taxon>Carpediemonas-like organisms</taxon>
        <taxon>Kipferlia</taxon>
    </lineage>
</organism>
<sequence>ALEVGDSILSADQRDSFRVAGNAIHECARIRARCALFNQHVSMLSDHEAVLLMPQMHSVKEAALRVGPLAEGLMCFNNMQRADIASHLLSIHHDLNPSISAFLEKRQQIARTRLDLTRVLLGLGRVALTSEDAVTQWKKAVTYIASTLDTLVDQGRVVGGREGEKQRERTRQKARARWGQAWQTQLLKVFLIRWQRDMPNALSVQLVTDSSPSSNSDVVSSKGVKVSIVADRDGFALSPSPAAVRSIYTSRLDAYLALPTAIGFGSVYPSVPLDGTIQAMTEVLLPQVPVLLATVNQTLSAATAVCKHLTLACPLSFVDVPISAQGGRDGGWAALQPTLERYHAMRQVSGISNVLSSLSLPVPADGETYLSSSRVNMVS</sequence>
<evidence type="ECO:0000313" key="2">
    <source>
        <dbReference type="Proteomes" id="UP000265618"/>
    </source>
</evidence>
<evidence type="ECO:0000313" key="1">
    <source>
        <dbReference type="EMBL" id="GIQ87618.1"/>
    </source>
</evidence>
<accession>A0A9K3D211</accession>
<feature type="non-terminal residue" evidence="1">
    <location>
        <position position="1"/>
    </location>
</feature>
<protein>
    <submittedName>
        <fullName evidence="1">Uncharacterized protein</fullName>
    </submittedName>
</protein>
<proteinExistence type="predicted"/>
<keyword evidence="2" id="KW-1185">Reference proteome</keyword>
<gene>
    <name evidence="1" type="ORF">KIPB_009693</name>
</gene>